<protein>
    <submittedName>
        <fullName evidence="5">MinD superfamily P-loop ATPase, contains an inserted ferredoxin domain</fullName>
    </submittedName>
</protein>
<dbReference type="InterPro" id="IPR017900">
    <property type="entry name" value="4Fe4S_Fe_S_CS"/>
</dbReference>
<gene>
    <name evidence="5" type="ORF">SAMN00017405_1822</name>
</gene>
<keyword evidence="2" id="KW-0408">Iron</keyword>
<keyword evidence="3" id="KW-0411">Iron-sulfur</keyword>
<dbReference type="Pfam" id="PF00037">
    <property type="entry name" value="Fer4"/>
    <property type="match status" value="2"/>
</dbReference>
<dbReference type="InterPro" id="IPR017896">
    <property type="entry name" value="4Fe4S_Fe-S-bd"/>
</dbReference>
<dbReference type="GO" id="GO:0046872">
    <property type="term" value="F:metal ion binding"/>
    <property type="evidence" value="ECO:0007669"/>
    <property type="project" value="UniProtKB-KW"/>
</dbReference>
<dbReference type="PROSITE" id="PS51379">
    <property type="entry name" value="4FE4S_FER_2"/>
    <property type="match status" value="2"/>
</dbReference>
<dbReference type="Proteomes" id="UP000192731">
    <property type="component" value="Unassembled WGS sequence"/>
</dbReference>
<dbReference type="AlphaFoldDB" id="A0A1W1V4S5"/>
<dbReference type="RefSeq" id="WP_084052805.1">
    <property type="nucleotide sequence ID" value="NZ_FWWT01000015.1"/>
</dbReference>
<evidence type="ECO:0000259" key="4">
    <source>
        <dbReference type="PROSITE" id="PS51379"/>
    </source>
</evidence>
<sequence>MKIALASGKGGTGKTTIATNFAYFLSKNNEVTLLDCDVEEPNAHIFIKPEWNDNYKTYLTIPEVDLDKCIHCGLCGDLCQFSAITNIKDKVLTFPELCHGCGLCMLACPTGAISEGQREIGTVEIGQKDNIKIVHGKLRIGEAMSPPLIKEVKNKAPKEGITIIDAPPGTSCPVIAAIEDTDFVLLVTEPTPFGLNDLRLAVGMVRTMDIPMAVAINRADIGDQEVQKYCKEENIPIFLELPNKREAAQNYSKGKLILQEMPEFEEHFKKAIASIEKELRK</sequence>
<proteinExistence type="predicted"/>
<dbReference type="InterPro" id="IPR027417">
    <property type="entry name" value="P-loop_NTPase"/>
</dbReference>
<reference evidence="5 6" key="1">
    <citation type="submission" date="2017-04" db="EMBL/GenBank/DDBJ databases">
        <authorList>
            <person name="Afonso C.L."/>
            <person name="Miller P.J."/>
            <person name="Scott M.A."/>
            <person name="Spackman E."/>
            <person name="Goraichik I."/>
            <person name="Dimitrov K.M."/>
            <person name="Suarez D.L."/>
            <person name="Swayne D.E."/>
        </authorList>
    </citation>
    <scope>NUCLEOTIDE SEQUENCE [LARGE SCALE GENOMIC DNA]</scope>
    <source>
        <strain evidence="5 6">DSM 11270</strain>
    </source>
</reference>
<dbReference type="Gene3D" id="3.30.70.20">
    <property type="match status" value="1"/>
</dbReference>
<dbReference type="PANTHER" id="PTHR43063">
    <property type="entry name" value="4FE-4S CLUSTER CONTAINING PARA FAMILY ATPASE PROTEIN"/>
    <property type="match status" value="1"/>
</dbReference>
<name>A0A1W1V4S5_DESTI</name>
<dbReference type="EMBL" id="FWWT01000015">
    <property type="protein sequence ID" value="SMB88041.1"/>
    <property type="molecule type" value="Genomic_DNA"/>
</dbReference>
<dbReference type="OrthoDB" id="9778602at2"/>
<dbReference type="SUPFAM" id="SSF52540">
    <property type="entry name" value="P-loop containing nucleoside triphosphate hydrolases"/>
    <property type="match status" value="1"/>
</dbReference>
<evidence type="ECO:0000313" key="6">
    <source>
        <dbReference type="Proteomes" id="UP000192731"/>
    </source>
</evidence>
<evidence type="ECO:0000256" key="1">
    <source>
        <dbReference type="ARBA" id="ARBA00022723"/>
    </source>
</evidence>
<dbReference type="CDD" id="cd03110">
    <property type="entry name" value="SIMIBI_bact_arch"/>
    <property type="match status" value="1"/>
</dbReference>
<evidence type="ECO:0000256" key="3">
    <source>
        <dbReference type="ARBA" id="ARBA00023014"/>
    </source>
</evidence>
<dbReference type="STRING" id="656914.SAMN00017405_1822"/>
<dbReference type="PROSITE" id="PS00198">
    <property type="entry name" value="4FE4S_FER_1"/>
    <property type="match status" value="1"/>
</dbReference>
<organism evidence="5 6">
    <name type="scientific">Desulfonispora thiosulfatigenes DSM 11270</name>
    <dbReference type="NCBI Taxonomy" id="656914"/>
    <lineage>
        <taxon>Bacteria</taxon>
        <taxon>Bacillati</taxon>
        <taxon>Bacillota</taxon>
        <taxon>Clostridia</taxon>
        <taxon>Eubacteriales</taxon>
        <taxon>Peptococcaceae</taxon>
        <taxon>Desulfonispora</taxon>
    </lineage>
</organism>
<dbReference type="PANTHER" id="PTHR43063:SF1">
    <property type="entry name" value="4FE-4S CLUSTER CONTAINING PARA FAMILY ATPASE PROTEIN"/>
    <property type="match status" value="1"/>
</dbReference>
<keyword evidence="6" id="KW-1185">Reference proteome</keyword>
<dbReference type="InterPro" id="IPR002586">
    <property type="entry name" value="CobQ/CobB/MinD/ParA_Nub-bd_dom"/>
</dbReference>
<dbReference type="Gene3D" id="3.40.50.300">
    <property type="entry name" value="P-loop containing nucleotide triphosphate hydrolases"/>
    <property type="match status" value="1"/>
</dbReference>
<dbReference type="GO" id="GO:0051536">
    <property type="term" value="F:iron-sulfur cluster binding"/>
    <property type="evidence" value="ECO:0007669"/>
    <property type="project" value="UniProtKB-KW"/>
</dbReference>
<keyword evidence="1" id="KW-0479">Metal-binding</keyword>
<feature type="domain" description="4Fe-4S ferredoxin-type" evidence="4">
    <location>
        <begin position="89"/>
        <end position="118"/>
    </location>
</feature>
<dbReference type="Pfam" id="PF01656">
    <property type="entry name" value="CbiA"/>
    <property type="match status" value="1"/>
</dbReference>
<evidence type="ECO:0000256" key="2">
    <source>
        <dbReference type="ARBA" id="ARBA00023004"/>
    </source>
</evidence>
<evidence type="ECO:0000313" key="5">
    <source>
        <dbReference type="EMBL" id="SMB88041.1"/>
    </source>
</evidence>
<accession>A0A1W1V4S5</accession>
<feature type="domain" description="4Fe-4S ferredoxin-type" evidence="4">
    <location>
        <begin position="60"/>
        <end position="85"/>
    </location>
</feature>